<accession>A0ABS3LYN9</accession>
<evidence type="ECO:0000259" key="1">
    <source>
        <dbReference type="Pfam" id="PF10074"/>
    </source>
</evidence>
<comment type="caution">
    <text evidence="2">The sequence shown here is derived from an EMBL/GenBank/DDBJ whole genome shotgun (WGS) entry which is preliminary data.</text>
</comment>
<reference evidence="2 3" key="1">
    <citation type="submission" date="2021-03" db="EMBL/GenBank/DDBJ databases">
        <title>The complete genome sequence of Acetobacter sacchari TBRC 11175.</title>
        <authorList>
            <person name="Charoenyingcharoen P."/>
            <person name="Yukphan P."/>
        </authorList>
    </citation>
    <scope>NUCLEOTIDE SEQUENCE [LARGE SCALE GENOMIC DNA]</scope>
    <source>
        <strain evidence="2 3">TBRC 11175</strain>
    </source>
</reference>
<dbReference type="Pfam" id="PF10074">
    <property type="entry name" value="RovC_DNA-bd"/>
    <property type="match status" value="1"/>
</dbReference>
<feature type="domain" description="T6SS Transcription factor RovC-like DNA binding" evidence="1">
    <location>
        <begin position="100"/>
        <end position="205"/>
    </location>
</feature>
<dbReference type="RefSeq" id="WP_207882528.1">
    <property type="nucleotide sequence ID" value="NZ_JAFVMF010000017.1"/>
</dbReference>
<sequence>MNGTFSASAGGCVFPHDPDIPVTRVPIIWQSRATTSVISLTPALDIFDPPPLPAFPAIGKQVLHRADRLGQVVVLASGGSTFTVSLHGGWNATTRPAVHLPLDPHYRRRSDEALRFSAVVLGHRLPARHPRRITPARHRQLVLRLHAYDLATADASLRQIAATLLDPIALTTPDDVWRDSSLRTMARTLRDEGSALVHGGYVSLLDGL</sequence>
<name>A0ABS3LYN9_9PROT</name>
<gene>
    <name evidence="2" type="ORF">J2D73_14690</name>
</gene>
<dbReference type="InterPro" id="IPR018754">
    <property type="entry name" value="RovC-like_DNA-bd"/>
</dbReference>
<dbReference type="Proteomes" id="UP000664771">
    <property type="component" value="Unassembled WGS sequence"/>
</dbReference>
<evidence type="ECO:0000313" key="2">
    <source>
        <dbReference type="EMBL" id="MBO1361034.1"/>
    </source>
</evidence>
<proteinExistence type="predicted"/>
<evidence type="ECO:0000313" key="3">
    <source>
        <dbReference type="Proteomes" id="UP000664771"/>
    </source>
</evidence>
<protein>
    <submittedName>
        <fullName evidence="2">DUF2285 domain-containing protein</fullName>
    </submittedName>
</protein>
<keyword evidence="3" id="KW-1185">Reference proteome</keyword>
<organism evidence="2 3">
    <name type="scientific">Acetobacter sacchari</name>
    <dbReference type="NCBI Taxonomy" id="2661687"/>
    <lineage>
        <taxon>Bacteria</taxon>
        <taxon>Pseudomonadati</taxon>
        <taxon>Pseudomonadota</taxon>
        <taxon>Alphaproteobacteria</taxon>
        <taxon>Acetobacterales</taxon>
        <taxon>Acetobacteraceae</taxon>
        <taxon>Acetobacter</taxon>
    </lineage>
</organism>
<dbReference type="EMBL" id="JAFVMF010000017">
    <property type="protein sequence ID" value="MBO1361034.1"/>
    <property type="molecule type" value="Genomic_DNA"/>
</dbReference>